<gene>
    <name evidence="2" type="ORF">LIER_30544</name>
</gene>
<evidence type="ECO:0000313" key="2">
    <source>
        <dbReference type="EMBL" id="GAA0183063.1"/>
    </source>
</evidence>
<organism evidence="2 3">
    <name type="scientific">Lithospermum erythrorhizon</name>
    <name type="common">Purple gromwell</name>
    <name type="synonym">Lithospermum officinale var. erythrorhizon</name>
    <dbReference type="NCBI Taxonomy" id="34254"/>
    <lineage>
        <taxon>Eukaryota</taxon>
        <taxon>Viridiplantae</taxon>
        <taxon>Streptophyta</taxon>
        <taxon>Embryophyta</taxon>
        <taxon>Tracheophyta</taxon>
        <taxon>Spermatophyta</taxon>
        <taxon>Magnoliopsida</taxon>
        <taxon>eudicotyledons</taxon>
        <taxon>Gunneridae</taxon>
        <taxon>Pentapetalae</taxon>
        <taxon>asterids</taxon>
        <taxon>lamiids</taxon>
        <taxon>Boraginales</taxon>
        <taxon>Boraginaceae</taxon>
        <taxon>Boraginoideae</taxon>
        <taxon>Lithospermeae</taxon>
        <taxon>Lithospermum</taxon>
    </lineage>
</organism>
<protein>
    <submittedName>
        <fullName evidence="2">Serine protease</fullName>
    </submittedName>
</protein>
<keyword evidence="2" id="KW-0378">Hydrolase</keyword>
<sequence>MVFGLSLVSIYESYLRYCCSSAGLSSQTIQLDDETTMHFWGPKLGPNHVSKPSLILLHGFGPSRIWQWRQQATFFASYYNVFVPDLVFFGQSTTKSKERSEVFQALCIAKMMEKIGVNKYDVVGTSYGGFVAYRMGNLWGERVGKVVIASSVVNMTKGDNEGLIKRAQGVENIEELLLPSTSEQMRTLLGLSVFKQRSYTPDFLLNDIIDTLYRENRREKMELLKGLTIGHNDIPTVTPLPQEVLIVWGENDQIFQLEKATELQKLLGENAKLEIMKDTSHLPQIENAGQFNNIVKGFLCPNQ</sequence>
<dbReference type="PANTHER" id="PTHR43139">
    <property type="entry name" value="SI:DKEY-122A22.2"/>
    <property type="match status" value="1"/>
</dbReference>
<dbReference type="Pfam" id="PF00561">
    <property type="entry name" value="Abhydrolase_1"/>
    <property type="match status" value="1"/>
</dbReference>
<name>A0AAV3RN13_LITER</name>
<dbReference type="InterPro" id="IPR000073">
    <property type="entry name" value="AB_hydrolase_1"/>
</dbReference>
<dbReference type="GO" id="GO:0006508">
    <property type="term" value="P:proteolysis"/>
    <property type="evidence" value="ECO:0007669"/>
    <property type="project" value="UniProtKB-KW"/>
</dbReference>
<keyword evidence="2" id="KW-0645">Protease</keyword>
<evidence type="ECO:0000313" key="3">
    <source>
        <dbReference type="Proteomes" id="UP001454036"/>
    </source>
</evidence>
<keyword evidence="3" id="KW-1185">Reference proteome</keyword>
<dbReference type="EMBL" id="BAABME010010987">
    <property type="protein sequence ID" value="GAA0183063.1"/>
    <property type="molecule type" value="Genomic_DNA"/>
</dbReference>
<evidence type="ECO:0000259" key="1">
    <source>
        <dbReference type="Pfam" id="PF00561"/>
    </source>
</evidence>
<comment type="caution">
    <text evidence="2">The sequence shown here is derived from an EMBL/GenBank/DDBJ whole genome shotgun (WGS) entry which is preliminary data.</text>
</comment>
<dbReference type="PANTHER" id="PTHR43139:SF52">
    <property type="entry name" value="SI:DKEY-122A22.2"/>
    <property type="match status" value="1"/>
</dbReference>
<dbReference type="AlphaFoldDB" id="A0AAV3RN13"/>
<proteinExistence type="predicted"/>
<dbReference type="SUPFAM" id="SSF53474">
    <property type="entry name" value="alpha/beta-Hydrolases"/>
    <property type="match status" value="1"/>
</dbReference>
<feature type="domain" description="AB hydrolase-1" evidence="1">
    <location>
        <begin position="52"/>
        <end position="288"/>
    </location>
</feature>
<dbReference type="Proteomes" id="UP001454036">
    <property type="component" value="Unassembled WGS sequence"/>
</dbReference>
<dbReference type="InterPro" id="IPR052370">
    <property type="entry name" value="Meta-cleavage_hydrolase"/>
</dbReference>
<dbReference type="InterPro" id="IPR029058">
    <property type="entry name" value="AB_hydrolase_fold"/>
</dbReference>
<dbReference type="GO" id="GO:0008233">
    <property type="term" value="F:peptidase activity"/>
    <property type="evidence" value="ECO:0007669"/>
    <property type="project" value="UniProtKB-KW"/>
</dbReference>
<dbReference type="PRINTS" id="PR00111">
    <property type="entry name" value="ABHYDROLASE"/>
</dbReference>
<dbReference type="Gene3D" id="3.40.50.1820">
    <property type="entry name" value="alpha/beta hydrolase"/>
    <property type="match status" value="1"/>
</dbReference>
<accession>A0AAV3RN13</accession>
<reference evidence="2 3" key="1">
    <citation type="submission" date="2024-01" db="EMBL/GenBank/DDBJ databases">
        <title>The complete chloroplast genome sequence of Lithospermum erythrorhizon: insights into the phylogenetic relationship among Boraginaceae species and the maternal lineages of purple gromwells.</title>
        <authorList>
            <person name="Okada T."/>
            <person name="Watanabe K."/>
        </authorList>
    </citation>
    <scope>NUCLEOTIDE SEQUENCE [LARGE SCALE GENOMIC DNA]</scope>
</reference>